<evidence type="ECO:0000313" key="2">
    <source>
        <dbReference type="EMBL" id="KAF5369685.1"/>
    </source>
</evidence>
<comment type="caution">
    <text evidence="2">The sequence shown here is derived from an EMBL/GenBank/DDBJ whole genome shotgun (WGS) entry which is preliminary data.</text>
</comment>
<dbReference type="OrthoDB" id="2687798at2759"/>
<reference evidence="2 3" key="1">
    <citation type="journal article" date="2020" name="ISME J.">
        <title>Uncovering the hidden diversity of litter-decomposition mechanisms in mushroom-forming fungi.</title>
        <authorList>
            <person name="Floudas D."/>
            <person name="Bentzer J."/>
            <person name="Ahren D."/>
            <person name="Johansson T."/>
            <person name="Persson P."/>
            <person name="Tunlid A."/>
        </authorList>
    </citation>
    <scope>NUCLEOTIDE SEQUENCE [LARGE SCALE GENOMIC DNA]</scope>
    <source>
        <strain evidence="2 3">CBS 661.87</strain>
    </source>
</reference>
<protein>
    <submittedName>
        <fullName evidence="2">Uncharacterized protein</fullName>
    </submittedName>
</protein>
<sequence>MLSRFTRTGTALAIHPRRIATAALFHTSRAVCSGNAEIKHTADSYQKDVDPTPPSDSSIYRVDPSSECVQKPHEAPSGEWSRAGTRTSEYQSVSKTEPYTLPGKDTRYGGKESWAKEKGPETSKRGEGPEGKDSGGRKQERR</sequence>
<gene>
    <name evidence="2" type="ORF">D9615_010161</name>
</gene>
<feature type="compositionally biased region" description="Basic and acidic residues" evidence="1">
    <location>
        <begin position="40"/>
        <end position="50"/>
    </location>
</feature>
<evidence type="ECO:0000313" key="3">
    <source>
        <dbReference type="Proteomes" id="UP000565441"/>
    </source>
</evidence>
<organism evidence="2 3">
    <name type="scientific">Tricholomella constricta</name>
    <dbReference type="NCBI Taxonomy" id="117010"/>
    <lineage>
        <taxon>Eukaryota</taxon>
        <taxon>Fungi</taxon>
        <taxon>Dikarya</taxon>
        <taxon>Basidiomycota</taxon>
        <taxon>Agaricomycotina</taxon>
        <taxon>Agaricomycetes</taxon>
        <taxon>Agaricomycetidae</taxon>
        <taxon>Agaricales</taxon>
        <taxon>Tricholomatineae</taxon>
        <taxon>Lyophyllaceae</taxon>
        <taxon>Tricholomella</taxon>
    </lineage>
</organism>
<feature type="compositionally biased region" description="Polar residues" evidence="1">
    <location>
        <begin position="84"/>
        <end position="97"/>
    </location>
</feature>
<name>A0A8H5GRP3_9AGAR</name>
<evidence type="ECO:0000256" key="1">
    <source>
        <dbReference type="SAM" id="MobiDB-lite"/>
    </source>
</evidence>
<feature type="compositionally biased region" description="Basic and acidic residues" evidence="1">
    <location>
        <begin position="104"/>
        <end position="142"/>
    </location>
</feature>
<proteinExistence type="predicted"/>
<dbReference type="AlphaFoldDB" id="A0A8H5GRP3"/>
<keyword evidence="3" id="KW-1185">Reference proteome</keyword>
<dbReference type="Proteomes" id="UP000565441">
    <property type="component" value="Unassembled WGS sequence"/>
</dbReference>
<accession>A0A8H5GRP3</accession>
<dbReference type="EMBL" id="JAACJP010000054">
    <property type="protein sequence ID" value="KAF5369685.1"/>
    <property type="molecule type" value="Genomic_DNA"/>
</dbReference>
<feature type="region of interest" description="Disordered" evidence="1">
    <location>
        <begin position="40"/>
        <end position="142"/>
    </location>
</feature>